<dbReference type="GO" id="GO:0008270">
    <property type="term" value="F:zinc ion binding"/>
    <property type="evidence" value="ECO:0007669"/>
    <property type="project" value="UniProtKB-KW"/>
</dbReference>
<dbReference type="PANTHER" id="PTHR24391">
    <property type="entry name" value="HISTONE H4 TRANSCRIPTION FACTOR-RELATED"/>
    <property type="match status" value="1"/>
</dbReference>
<keyword evidence="5" id="KW-0862">Zinc</keyword>
<dbReference type="GO" id="GO:0005634">
    <property type="term" value="C:nucleus"/>
    <property type="evidence" value="ECO:0007669"/>
    <property type="project" value="UniProtKB-SubCell"/>
</dbReference>
<keyword evidence="7" id="KW-0539">Nucleus</keyword>
<keyword evidence="2" id="KW-0479">Metal-binding</keyword>
<evidence type="ECO:0000256" key="6">
    <source>
        <dbReference type="ARBA" id="ARBA00023125"/>
    </source>
</evidence>
<dbReference type="EMBL" id="GL882880">
    <property type="protein sequence ID" value="EGF82616.1"/>
    <property type="molecule type" value="Genomic_DNA"/>
</dbReference>
<feature type="signal peptide" evidence="9">
    <location>
        <begin position="1"/>
        <end position="18"/>
    </location>
</feature>
<dbReference type="Proteomes" id="UP000007241">
    <property type="component" value="Unassembled WGS sequence"/>
</dbReference>
<keyword evidence="11" id="KW-1185">Reference proteome</keyword>
<evidence type="ECO:0000256" key="3">
    <source>
        <dbReference type="ARBA" id="ARBA00022737"/>
    </source>
</evidence>
<proteinExistence type="predicted"/>
<keyword evidence="6" id="KW-0238">DNA-binding</keyword>
<evidence type="ECO:0000313" key="11">
    <source>
        <dbReference type="Proteomes" id="UP000007241"/>
    </source>
</evidence>
<feature type="chain" id="PRO_5003318705" evidence="9">
    <location>
        <begin position="19"/>
        <end position="209"/>
    </location>
</feature>
<dbReference type="AlphaFoldDB" id="F4NX59"/>
<dbReference type="InParanoid" id="F4NX59"/>
<evidence type="ECO:0000256" key="2">
    <source>
        <dbReference type="ARBA" id="ARBA00022723"/>
    </source>
</evidence>
<keyword evidence="4" id="KW-0863">Zinc-finger</keyword>
<accession>F4NX59</accession>
<evidence type="ECO:0000256" key="4">
    <source>
        <dbReference type="ARBA" id="ARBA00022771"/>
    </source>
</evidence>
<evidence type="ECO:0000313" key="10">
    <source>
        <dbReference type="EMBL" id="EGF82616.1"/>
    </source>
</evidence>
<evidence type="ECO:0000256" key="5">
    <source>
        <dbReference type="ARBA" id="ARBA00022833"/>
    </source>
</evidence>
<sequence length="209" mass="22845">MKFIDILFILVAAATANATLLPADEDGLPQASGPSNQVAGTSGQASGVSGEEWENVSSLGSDAGSSIFGQGLENPNDNPENTGSNQETLDEETRQEFDDLKEKVELLEKKQEEKCKFYFDSMNEGLKQGSKSANSRRKSRTKHNPNVEKRLEEECQKAIQKTKATKKELQEFAMKHGLTLGLGFDLDLDLDSDSDLDSDFDLSSDSDSD</sequence>
<evidence type="ECO:0000256" key="7">
    <source>
        <dbReference type="ARBA" id="ARBA00023242"/>
    </source>
</evidence>
<evidence type="ECO:0000256" key="8">
    <source>
        <dbReference type="SAM" id="MobiDB-lite"/>
    </source>
</evidence>
<feature type="region of interest" description="Disordered" evidence="8">
    <location>
        <begin position="27"/>
        <end position="100"/>
    </location>
</feature>
<comment type="subcellular location">
    <subcellularLocation>
        <location evidence="1">Nucleus</location>
    </subcellularLocation>
</comment>
<reference evidence="10 11" key="1">
    <citation type="submission" date="2009-12" db="EMBL/GenBank/DDBJ databases">
        <title>The draft genome of Batrachochytrium dendrobatidis.</title>
        <authorList>
            <consortium name="US DOE Joint Genome Institute (JGI-PGF)"/>
            <person name="Kuo A."/>
            <person name="Salamov A."/>
            <person name="Schmutz J."/>
            <person name="Lucas S."/>
            <person name="Pitluck S."/>
            <person name="Rosenblum E."/>
            <person name="Stajich J."/>
            <person name="Eisen M."/>
            <person name="Grigoriev I.V."/>
        </authorList>
    </citation>
    <scope>NUCLEOTIDE SEQUENCE [LARGE SCALE GENOMIC DNA]</scope>
    <source>
        <strain evidence="11">JAM81 / FGSC 10211</strain>
    </source>
</reference>
<gene>
    <name evidence="10" type="ORF">BATDEDRAFT_22652</name>
</gene>
<organism evidence="10 11">
    <name type="scientific">Batrachochytrium dendrobatidis (strain JAM81 / FGSC 10211)</name>
    <name type="common">Frog chytrid fungus</name>
    <dbReference type="NCBI Taxonomy" id="684364"/>
    <lineage>
        <taxon>Eukaryota</taxon>
        <taxon>Fungi</taxon>
        <taxon>Fungi incertae sedis</taxon>
        <taxon>Chytridiomycota</taxon>
        <taxon>Chytridiomycota incertae sedis</taxon>
        <taxon>Chytridiomycetes</taxon>
        <taxon>Rhizophydiales</taxon>
        <taxon>Rhizophydiales incertae sedis</taxon>
        <taxon>Batrachochytrium</taxon>
    </lineage>
</organism>
<dbReference type="HOGENOM" id="CLU_056025_1_0_1"/>
<dbReference type="RefSeq" id="XP_006676595.1">
    <property type="nucleotide sequence ID" value="XM_006676532.1"/>
</dbReference>
<feature type="compositionally biased region" description="Basic and acidic residues" evidence="8">
    <location>
        <begin position="91"/>
        <end position="100"/>
    </location>
</feature>
<dbReference type="GO" id="GO:0006355">
    <property type="term" value="P:regulation of DNA-templated transcription"/>
    <property type="evidence" value="ECO:0007669"/>
    <property type="project" value="UniProtKB-ARBA"/>
</dbReference>
<feature type="compositionally biased region" description="Polar residues" evidence="8">
    <location>
        <begin position="55"/>
        <end position="87"/>
    </location>
</feature>
<feature type="compositionally biased region" description="Polar residues" evidence="8">
    <location>
        <begin position="32"/>
        <end position="47"/>
    </location>
</feature>
<keyword evidence="3" id="KW-0677">Repeat</keyword>
<feature type="region of interest" description="Disordered" evidence="8">
    <location>
        <begin position="125"/>
        <end position="150"/>
    </location>
</feature>
<evidence type="ECO:0000256" key="1">
    <source>
        <dbReference type="ARBA" id="ARBA00004123"/>
    </source>
</evidence>
<evidence type="ECO:0000256" key="9">
    <source>
        <dbReference type="SAM" id="SignalP"/>
    </source>
</evidence>
<dbReference type="PANTHER" id="PTHR24391:SF18">
    <property type="entry name" value="EG:115C2.6 PROTEIN"/>
    <property type="match status" value="1"/>
</dbReference>
<keyword evidence="9" id="KW-0732">Signal</keyword>
<protein>
    <submittedName>
        <fullName evidence="10">Uncharacterized protein</fullName>
    </submittedName>
</protein>
<dbReference type="InterPro" id="IPR051574">
    <property type="entry name" value="ZnF_E-box_Homeobox"/>
</dbReference>
<feature type="compositionally biased region" description="Basic residues" evidence="8">
    <location>
        <begin position="134"/>
        <end position="143"/>
    </location>
</feature>
<name>F4NX59_BATDJ</name>
<dbReference type="GO" id="GO:0003677">
    <property type="term" value="F:DNA binding"/>
    <property type="evidence" value="ECO:0007669"/>
    <property type="project" value="UniProtKB-KW"/>
</dbReference>
<dbReference type="GeneID" id="18238010"/>